<accession>A0AAE1U0Y3</accession>
<dbReference type="EMBL" id="JAWZYT010002767">
    <property type="protein sequence ID" value="KAK4302224.1"/>
    <property type="molecule type" value="Genomic_DNA"/>
</dbReference>
<proteinExistence type="predicted"/>
<keyword evidence="2" id="KW-1185">Reference proteome</keyword>
<evidence type="ECO:0000313" key="1">
    <source>
        <dbReference type="EMBL" id="KAK4302224.1"/>
    </source>
</evidence>
<evidence type="ECO:0008006" key="3">
    <source>
        <dbReference type="Google" id="ProtNLM"/>
    </source>
</evidence>
<protein>
    <recommendedName>
        <fullName evidence="3">Mitochondrial ribosomal protein S9</fullName>
    </recommendedName>
</protein>
<dbReference type="Proteomes" id="UP001292094">
    <property type="component" value="Unassembled WGS sequence"/>
</dbReference>
<gene>
    <name evidence="1" type="ORF">Pmani_025674</name>
</gene>
<evidence type="ECO:0000313" key="2">
    <source>
        <dbReference type="Proteomes" id="UP001292094"/>
    </source>
</evidence>
<name>A0AAE1U0Y3_9EUCA</name>
<sequence>MWCVRLRQVINNTRFTTIKYIKSERWLSSESATSAAAAVTTEQQQQQQHVKVSKAMKAYQERAKAHESFMFDEWSEYEIGKRHLANIMGEDPQTFTQQDVNASIQYLLPSGLFEPLARPHLSPPTDVFAKRKEAEFDIAGRPHHTLFYTALPTFYQVMHDVTV</sequence>
<dbReference type="AlphaFoldDB" id="A0AAE1U0Y3"/>
<comment type="caution">
    <text evidence="1">The sequence shown here is derived from an EMBL/GenBank/DDBJ whole genome shotgun (WGS) entry which is preliminary data.</text>
</comment>
<reference evidence="1" key="1">
    <citation type="submission" date="2023-11" db="EMBL/GenBank/DDBJ databases">
        <title>Genome assemblies of two species of porcelain crab, Petrolisthes cinctipes and Petrolisthes manimaculis (Anomura: Porcellanidae).</title>
        <authorList>
            <person name="Angst P."/>
        </authorList>
    </citation>
    <scope>NUCLEOTIDE SEQUENCE</scope>
    <source>
        <strain evidence="1">PB745_02</strain>
        <tissue evidence="1">Gill</tissue>
    </source>
</reference>
<organism evidence="1 2">
    <name type="scientific">Petrolisthes manimaculis</name>
    <dbReference type="NCBI Taxonomy" id="1843537"/>
    <lineage>
        <taxon>Eukaryota</taxon>
        <taxon>Metazoa</taxon>
        <taxon>Ecdysozoa</taxon>
        <taxon>Arthropoda</taxon>
        <taxon>Crustacea</taxon>
        <taxon>Multicrustacea</taxon>
        <taxon>Malacostraca</taxon>
        <taxon>Eumalacostraca</taxon>
        <taxon>Eucarida</taxon>
        <taxon>Decapoda</taxon>
        <taxon>Pleocyemata</taxon>
        <taxon>Anomura</taxon>
        <taxon>Galatheoidea</taxon>
        <taxon>Porcellanidae</taxon>
        <taxon>Petrolisthes</taxon>
    </lineage>
</organism>